<dbReference type="Proteomes" id="UP001176941">
    <property type="component" value="Chromosome 33"/>
</dbReference>
<feature type="compositionally biased region" description="Low complexity" evidence="1">
    <location>
        <begin position="199"/>
        <end position="212"/>
    </location>
</feature>
<protein>
    <recommendedName>
        <fullName evidence="4">Collagen alpha-1(I) chain-like</fullName>
    </recommendedName>
</protein>
<reference evidence="2" key="1">
    <citation type="submission" date="2023-04" db="EMBL/GenBank/DDBJ databases">
        <authorList>
            <consortium name="ELIXIR-Norway"/>
        </authorList>
    </citation>
    <scope>NUCLEOTIDE SEQUENCE [LARGE SCALE GENOMIC DNA]</scope>
</reference>
<evidence type="ECO:0000313" key="2">
    <source>
        <dbReference type="EMBL" id="CAI9173415.1"/>
    </source>
</evidence>
<feature type="region of interest" description="Disordered" evidence="1">
    <location>
        <begin position="259"/>
        <end position="301"/>
    </location>
</feature>
<feature type="compositionally biased region" description="Gly residues" evidence="1">
    <location>
        <begin position="87"/>
        <end position="96"/>
    </location>
</feature>
<accession>A0ABN8ZHN0</accession>
<organism evidence="2 3">
    <name type="scientific">Rangifer tarandus platyrhynchus</name>
    <name type="common">Svalbard reindeer</name>
    <dbReference type="NCBI Taxonomy" id="3082113"/>
    <lineage>
        <taxon>Eukaryota</taxon>
        <taxon>Metazoa</taxon>
        <taxon>Chordata</taxon>
        <taxon>Craniata</taxon>
        <taxon>Vertebrata</taxon>
        <taxon>Euteleostomi</taxon>
        <taxon>Mammalia</taxon>
        <taxon>Eutheria</taxon>
        <taxon>Laurasiatheria</taxon>
        <taxon>Artiodactyla</taxon>
        <taxon>Ruminantia</taxon>
        <taxon>Pecora</taxon>
        <taxon>Cervidae</taxon>
        <taxon>Odocoileinae</taxon>
        <taxon>Rangifer</taxon>
    </lineage>
</organism>
<gene>
    <name evidence="2" type="ORF">MRATA1EN1_LOCUS22377</name>
</gene>
<proteinExistence type="predicted"/>
<feature type="compositionally biased region" description="Low complexity" evidence="1">
    <location>
        <begin position="63"/>
        <end position="72"/>
    </location>
</feature>
<dbReference type="EMBL" id="OX459969">
    <property type="protein sequence ID" value="CAI9173415.1"/>
    <property type="molecule type" value="Genomic_DNA"/>
</dbReference>
<feature type="compositionally biased region" description="Gly residues" evidence="1">
    <location>
        <begin position="219"/>
        <end position="229"/>
    </location>
</feature>
<evidence type="ECO:0000256" key="1">
    <source>
        <dbReference type="SAM" id="MobiDB-lite"/>
    </source>
</evidence>
<evidence type="ECO:0008006" key="4">
    <source>
        <dbReference type="Google" id="ProtNLM"/>
    </source>
</evidence>
<feature type="region of interest" description="Disordered" evidence="1">
    <location>
        <begin position="38"/>
        <end position="229"/>
    </location>
</feature>
<feature type="region of interest" description="Disordered" evidence="1">
    <location>
        <begin position="331"/>
        <end position="350"/>
    </location>
</feature>
<keyword evidence="3" id="KW-1185">Reference proteome</keyword>
<sequence>MPPCLGWVHEAGCAEPRGQGGDWSLEPPPWPLLFPCQAGARGRPGTWEGERKQGKWEWAPGVRGQQGRAGAADSREAESVQGVWGKEQGGGLWRGWGGRKARHHPAATPPRLPVAGSHVTREKGNGRAARRGSARQERPAVNGPERVTPGPGDVGLKASGLSQGPARLPDKIGRPPPCRPLGSPHLPYRPLRLSDPARGGPSSVSCSGSSHSAPQRPAGPGGRFSGGCRTGAWRPGSVVSRGQAAWRPLSAGTSLRLESPKAMHRGSPWARPPPGAPEGGGVPAAGALGSTGCVSHSHTHTHTHTLPLCHTHTHTHTHTAHEGLGRLSHLPEVTEPGSRGTAHPGSAPQPLCLRPGPPDLTEGEDAWLHASPAHTRGCCLPWSPGPSCGC</sequence>
<name>A0ABN8ZHN0_RANTA</name>
<evidence type="ECO:0000313" key="3">
    <source>
        <dbReference type="Proteomes" id="UP001176941"/>
    </source>
</evidence>